<accession>A0A1S3G130</accession>
<dbReference type="InterPro" id="IPR026621">
    <property type="entry name" value="IMUP"/>
</dbReference>
<dbReference type="Proteomes" id="UP000081671">
    <property type="component" value="Unplaced"/>
</dbReference>
<feature type="compositionally biased region" description="Low complexity" evidence="1">
    <location>
        <begin position="51"/>
        <end position="63"/>
    </location>
</feature>
<dbReference type="KEGG" id="dord:105993150"/>
<evidence type="ECO:0000256" key="1">
    <source>
        <dbReference type="SAM" id="MobiDB-lite"/>
    </source>
</evidence>
<name>A0A1S3G130_DIPOR</name>
<feature type="compositionally biased region" description="Basic and acidic residues" evidence="1">
    <location>
        <begin position="74"/>
        <end position="83"/>
    </location>
</feature>
<keyword evidence="2" id="KW-1185">Reference proteome</keyword>
<proteinExistence type="predicted"/>
<organism evidence="2 3">
    <name type="scientific">Dipodomys ordii</name>
    <name type="common">Ord's kangaroo rat</name>
    <dbReference type="NCBI Taxonomy" id="10020"/>
    <lineage>
        <taxon>Eukaryota</taxon>
        <taxon>Metazoa</taxon>
        <taxon>Chordata</taxon>
        <taxon>Craniata</taxon>
        <taxon>Vertebrata</taxon>
        <taxon>Euteleostomi</taxon>
        <taxon>Mammalia</taxon>
        <taxon>Eutheria</taxon>
        <taxon>Euarchontoglires</taxon>
        <taxon>Glires</taxon>
        <taxon>Rodentia</taxon>
        <taxon>Castorimorpha</taxon>
        <taxon>Heteromyidae</taxon>
        <taxon>Dipodomyinae</taxon>
        <taxon>Dipodomys</taxon>
    </lineage>
</organism>
<dbReference type="GeneID" id="105993150"/>
<evidence type="ECO:0000313" key="2">
    <source>
        <dbReference type="Proteomes" id="UP000081671"/>
    </source>
</evidence>
<evidence type="ECO:0000313" key="3">
    <source>
        <dbReference type="RefSeq" id="XP_012881772.1"/>
    </source>
</evidence>
<protein>
    <submittedName>
        <fullName evidence="3">Immortalization up-regulated protein</fullName>
    </submittedName>
</protein>
<dbReference type="AlphaFoldDB" id="A0A1S3G130"/>
<feature type="compositionally biased region" description="Low complexity" evidence="1">
    <location>
        <begin position="30"/>
        <end position="43"/>
    </location>
</feature>
<feature type="region of interest" description="Disordered" evidence="1">
    <location>
        <begin position="1"/>
        <end position="100"/>
    </location>
</feature>
<dbReference type="RefSeq" id="XP_012881772.1">
    <property type="nucleotide sequence ID" value="XM_013026318.1"/>
</dbReference>
<sequence length="100" mass="10267">MEFDLSAALGSTSNKPAGAGQVVDPKSCPHKAQGGPKAGAAQHPKQRHGSSSDSSSSSSSSSEAESEGKAAGCEQRKPCPDKAKKPKKKEKKGKKEKAPH</sequence>
<feature type="compositionally biased region" description="Basic residues" evidence="1">
    <location>
        <begin position="84"/>
        <end position="100"/>
    </location>
</feature>
<dbReference type="GO" id="GO:0005634">
    <property type="term" value="C:nucleus"/>
    <property type="evidence" value="ECO:0007669"/>
    <property type="project" value="InterPro"/>
</dbReference>
<reference evidence="3" key="1">
    <citation type="submission" date="2025-08" db="UniProtKB">
        <authorList>
            <consortium name="RefSeq"/>
        </authorList>
    </citation>
    <scope>IDENTIFICATION</scope>
    <source>
        <tissue evidence="3">Kidney</tissue>
    </source>
</reference>
<dbReference type="InParanoid" id="A0A1S3G130"/>
<dbReference type="Pfam" id="PF15761">
    <property type="entry name" value="IMUP"/>
    <property type="match status" value="1"/>
</dbReference>
<gene>
    <name evidence="3" type="primary">LOC105993150</name>
</gene>
<dbReference type="FunCoup" id="A0A1S3G130">
    <property type="interactions" value="58"/>
</dbReference>